<gene>
    <name evidence="1" type="ORF">AAFF_G00398810</name>
</gene>
<reference evidence="1" key="1">
    <citation type="journal article" date="2023" name="Science">
        <title>Genome structures resolve the early diversification of teleost fishes.</title>
        <authorList>
            <person name="Parey E."/>
            <person name="Louis A."/>
            <person name="Montfort J."/>
            <person name="Bouchez O."/>
            <person name="Roques C."/>
            <person name="Iampietro C."/>
            <person name="Lluch J."/>
            <person name="Castinel A."/>
            <person name="Donnadieu C."/>
            <person name="Desvignes T."/>
            <person name="Floi Bucao C."/>
            <person name="Jouanno E."/>
            <person name="Wen M."/>
            <person name="Mejri S."/>
            <person name="Dirks R."/>
            <person name="Jansen H."/>
            <person name="Henkel C."/>
            <person name="Chen W.J."/>
            <person name="Zahm M."/>
            <person name="Cabau C."/>
            <person name="Klopp C."/>
            <person name="Thompson A.W."/>
            <person name="Robinson-Rechavi M."/>
            <person name="Braasch I."/>
            <person name="Lecointre G."/>
            <person name="Bobe J."/>
            <person name="Postlethwait J.H."/>
            <person name="Berthelot C."/>
            <person name="Roest Crollius H."/>
            <person name="Guiguen Y."/>
        </authorList>
    </citation>
    <scope>NUCLEOTIDE SEQUENCE</scope>
    <source>
        <strain evidence="1">NC1722</strain>
    </source>
</reference>
<evidence type="ECO:0000313" key="2">
    <source>
        <dbReference type="Proteomes" id="UP001221898"/>
    </source>
</evidence>
<name>A0AAD7SCP1_9TELE</name>
<protein>
    <recommendedName>
        <fullName evidence="3">Reverse transcriptase domain-containing protein</fullName>
    </recommendedName>
</protein>
<evidence type="ECO:0000313" key="1">
    <source>
        <dbReference type="EMBL" id="KAJ8400187.1"/>
    </source>
</evidence>
<comment type="caution">
    <text evidence="1">The sequence shown here is derived from an EMBL/GenBank/DDBJ whole genome shotgun (WGS) entry which is preliminary data.</text>
</comment>
<proteinExistence type="predicted"/>
<dbReference type="Proteomes" id="UP001221898">
    <property type="component" value="Unassembled WGS sequence"/>
</dbReference>
<sequence length="111" mass="11587">MEPFAGLVRRDPGVDGVRLPGAAGEVLKIQQYADNTTLFVSSVRLLVRIRALTDLFVAGTGSRVNMAKSSVLFCGRWTEDIGNSGGFAVCEGGLKILVLGGTNACGALGRC</sequence>
<dbReference type="EMBL" id="JAINUG010000078">
    <property type="protein sequence ID" value="KAJ8400187.1"/>
    <property type="molecule type" value="Genomic_DNA"/>
</dbReference>
<evidence type="ECO:0008006" key="3">
    <source>
        <dbReference type="Google" id="ProtNLM"/>
    </source>
</evidence>
<keyword evidence="2" id="KW-1185">Reference proteome</keyword>
<organism evidence="1 2">
    <name type="scientific">Aldrovandia affinis</name>
    <dbReference type="NCBI Taxonomy" id="143900"/>
    <lineage>
        <taxon>Eukaryota</taxon>
        <taxon>Metazoa</taxon>
        <taxon>Chordata</taxon>
        <taxon>Craniata</taxon>
        <taxon>Vertebrata</taxon>
        <taxon>Euteleostomi</taxon>
        <taxon>Actinopterygii</taxon>
        <taxon>Neopterygii</taxon>
        <taxon>Teleostei</taxon>
        <taxon>Notacanthiformes</taxon>
        <taxon>Halosauridae</taxon>
        <taxon>Aldrovandia</taxon>
    </lineage>
</organism>
<accession>A0AAD7SCP1</accession>
<dbReference type="AlphaFoldDB" id="A0AAD7SCP1"/>